<accession>A0A927FSD7</accession>
<proteinExistence type="predicted"/>
<feature type="chain" id="PRO_5037319491" description="Outer membrane protein beta-barrel domain-containing protein" evidence="1">
    <location>
        <begin position="23"/>
        <end position="195"/>
    </location>
</feature>
<protein>
    <recommendedName>
        <fullName evidence="4">Outer membrane protein beta-barrel domain-containing protein</fullName>
    </recommendedName>
</protein>
<name>A0A927FSD7_9HYPH</name>
<evidence type="ECO:0000256" key="1">
    <source>
        <dbReference type="SAM" id="SignalP"/>
    </source>
</evidence>
<dbReference type="RefSeq" id="WP_191771996.1">
    <property type="nucleotide sequence ID" value="NZ_JACYFU010000001.1"/>
</dbReference>
<dbReference type="Proteomes" id="UP000654108">
    <property type="component" value="Unassembled WGS sequence"/>
</dbReference>
<sequence length="195" mass="20526">MHLARATSLLLFALASAAPANADPIVDGSNVFFFAGRFQSEWVWETAAFWRDHYEPNSFIGAGYQTFFADLPANFHAGVELGAGLRLGSDVSTEVWGGFVLKNDGVTLGDFTLSPSITAGLSLVSDTIGVETQRAAAVGQNVSALFYLGPEIAVSHAALPGLEAFARIQHRSGGYGTLADIDGSNAATVGVRFKL</sequence>
<keyword evidence="1" id="KW-0732">Signal</keyword>
<keyword evidence="3" id="KW-1185">Reference proteome</keyword>
<dbReference type="EMBL" id="JACYFU010000001">
    <property type="protein sequence ID" value="MBD8063863.1"/>
    <property type="molecule type" value="Genomic_DNA"/>
</dbReference>
<reference evidence="2" key="1">
    <citation type="submission" date="2020-09" db="EMBL/GenBank/DDBJ databases">
        <title>Genome seq and assembly of Devosia sp.</title>
        <authorList>
            <person name="Chhetri G."/>
        </authorList>
    </citation>
    <scope>NUCLEOTIDE SEQUENCE</scope>
    <source>
        <strain evidence="2">PTR5</strain>
    </source>
</reference>
<comment type="caution">
    <text evidence="2">The sequence shown here is derived from an EMBL/GenBank/DDBJ whole genome shotgun (WGS) entry which is preliminary data.</text>
</comment>
<dbReference type="AlphaFoldDB" id="A0A927FSD7"/>
<evidence type="ECO:0000313" key="3">
    <source>
        <dbReference type="Proteomes" id="UP000654108"/>
    </source>
</evidence>
<gene>
    <name evidence="2" type="ORF">IC608_00050</name>
</gene>
<evidence type="ECO:0008006" key="4">
    <source>
        <dbReference type="Google" id="ProtNLM"/>
    </source>
</evidence>
<evidence type="ECO:0000313" key="2">
    <source>
        <dbReference type="EMBL" id="MBD8063863.1"/>
    </source>
</evidence>
<organism evidence="2 3">
    <name type="scientific">Devosia oryzisoli</name>
    <dbReference type="NCBI Taxonomy" id="2774138"/>
    <lineage>
        <taxon>Bacteria</taxon>
        <taxon>Pseudomonadati</taxon>
        <taxon>Pseudomonadota</taxon>
        <taxon>Alphaproteobacteria</taxon>
        <taxon>Hyphomicrobiales</taxon>
        <taxon>Devosiaceae</taxon>
        <taxon>Devosia</taxon>
    </lineage>
</organism>
<feature type="signal peptide" evidence="1">
    <location>
        <begin position="1"/>
        <end position="22"/>
    </location>
</feature>